<organism evidence="1 2">
    <name type="scientific">Anthostomella pinea</name>
    <dbReference type="NCBI Taxonomy" id="933095"/>
    <lineage>
        <taxon>Eukaryota</taxon>
        <taxon>Fungi</taxon>
        <taxon>Dikarya</taxon>
        <taxon>Ascomycota</taxon>
        <taxon>Pezizomycotina</taxon>
        <taxon>Sordariomycetes</taxon>
        <taxon>Xylariomycetidae</taxon>
        <taxon>Xylariales</taxon>
        <taxon>Xylariaceae</taxon>
        <taxon>Anthostomella</taxon>
    </lineage>
</organism>
<name>A0AAI8VHU7_9PEZI</name>
<proteinExistence type="predicted"/>
<keyword evidence="2" id="KW-1185">Reference proteome</keyword>
<dbReference type="Pfam" id="PF12311">
    <property type="entry name" value="DUF3632"/>
    <property type="match status" value="1"/>
</dbReference>
<dbReference type="InterPro" id="IPR022085">
    <property type="entry name" value="OpdG"/>
</dbReference>
<gene>
    <name evidence="1" type="ORF">KHLLAP_LOCUS5640</name>
</gene>
<evidence type="ECO:0000313" key="2">
    <source>
        <dbReference type="Proteomes" id="UP001295740"/>
    </source>
</evidence>
<reference evidence="1" key="1">
    <citation type="submission" date="2023-10" db="EMBL/GenBank/DDBJ databases">
        <authorList>
            <person name="Hackl T."/>
        </authorList>
    </citation>
    <scope>NUCLEOTIDE SEQUENCE</scope>
</reference>
<dbReference type="Proteomes" id="UP001295740">
    <property type="component" value="Unassembled WGS sequence"/>
</dbReference>
<accession>A0AAI8VHU7</accession>
<evidence type="ECO:0000313" key="1">
    <source>
        <dbReference type="EMBL" id="CAJ2505172.1"/>
    </source>
</evidence>
<dbReference type="EMBL" id="CAUWAG010000007">
    <property type="protein sequence ID" value="CAJ2505172.1"/>
    <property type="molecule type" value="Genomic_DNA"/>
</dbReference>
<protein>
    <submittedName>
        <fullName evidence="1">Uu.00g125660.m01.CDS01</fullName>
    </submittedName>
</protein>
<sequence length="345" mass="38828">MPIVKLTGRRGVPADPAHHFYNRFKLPQDDGQHHLDPAWFDRQKQRHVEKDDPSLRRWLVDEVNILKAFHDGDTDAEETAHDITRPISTSSVPDLGGYSDGILASNGLWFVLITALIEWPCERIADLLALLDAIARIPDKIHKGEVIGDEHGDALSWSGFPYFALSWPDDLQPGQICRQCPDAAARALARRLYLKIRDIEAQLVARHVMGMSRQMIRTVICALETDKKDVDGSDDAQQVVAPNEAVAYDQVVLDFHIPAVAFLFQYNVREVYDLVVVRDGLRDWTRRSMPDGARRFEDGATRWVFWERRLGELAGGSADEEVRGAAEAALGSMALGEGVWRDEAR</sequence>
<comment type="caution">
    <text evidence="1">The sequence shown here is derived from an EMBL/GenBank/DDBJ whole genome shotgun (WGS) entry which is preliminary data.</text>
</comment>
<dbReference type="AlphaFoldDB" id="A0AAI8VHU7"/>